<dbReference type="SUPFAM" id="SSF56601">
    <property type="entry name" value="beta-lactamase/transpeptidase-like"/>
    <property type="match status" value="1"/>
</dbReference>
<dbReference type="InterPro" id="IPR012338">
    <property type="entry name" value="Beta-lactam/transpept-like"/>
</dbReference>
<keyword evidence="18" id="KW-1133">Transmembrane helix</keyword>
<sequence>MNYGKKKASKRQKNVTSKAAMKKKRAGVRLFKAMLLTCLVAIVLCVAGGGLFIKKMIDDAPDITPEDVKPSKFTTQALADDETTVLDTFVDAGANRVYKSIDEIPKDLQNAFVAIEDSRFYEHNGIDLKGIVRAGLKGIISGHFSEGASTLTQQLIKNNVFPNFVNEDTFFDRVERKLQEQYLALEIEKQMTKSEILENYLNTINLGQNTLGVQAASKRYFGKDVSELTLSECATIAAITQNPGKYNPVTNPDKNAERREKVLNDMKEQGYINQTQYDEALADPVYERIQATNAQYEDSTSVSSYFIDAVADEVIEDLVNEMGYTETQAYNAVYSGGLSIITTQNVEMQKICEEELSDDSNYPSNIEWGISCAITVTHPDGTQDNYDHNTMRNYLYEKTGDKYCLTQSTQEEANAKVEEYIAAITSEGDTVDKRVKLSPQPQASIVVMDQYTGHVKAMVGGRGEKTESRSLNRATQSYKQPGSCFKILSTYAPALDVHGDTLATVIEDSPFSYSNGREVKNWWGSSYKGNMTIRECIEQSANVCTVKKFTEITPALGFKYLTENFNLTTLDSKSDIVQAACLGGISKGVYNIEMTAAYAAIANGGVYTEPVLYTKIYDHDGNLLFEKTPKTHTAIKETTAALLTNAMEGVITNGTGTAARMSNMPVAGKTGTTTDSVDLWLSAYTPYLTASVWTGYDDNKPMEGLSQSFHMKIWKNVMERIHEGYEYKDFEMPSSIEKKTICAKTGKLASSEACSAYTEYFAPGTAPTQSCPGHVVEKPDTDANSSDTSGETDDTTDNNSGTTTPPSDNSSDSSGNTSGGDSSSNSGSNSDSETPPTPPTP</sequence>
<dbReference type="InterPro" id="IPR001264">
    <property type="entry name" value="Glyco_trans_51"/>
</dbReference>
<keyword evidence="15" id="KW-0133">Cell shape</keyword>
<evidence type="ECO:0000256" key="7">
    <source>
        <dbReference type="ARBA" id="ARBA00018638"/>
    </source>
</evidence>
<dbReference type="EC" id="3.4.16.4" evidence="6"/>
<keyword evidence="13" id="KW-0812">Transmembrane</keyword>
<dbReference type="NCBIfam" id="TIGR02074">
    <property type="entry name" value="PBP_1a_fam"/>
    <property type="match status" value="1"/>
</dbReference>
<dbReference type="Pfam" id="PF00905">
    <property type="entry name" value="Transpeptidase"/>
    <property type="match status" value="1"/>
</dbReference>
<dbReference type="UniPathway" id="UPA00219"/>
<protein>
    <recommendedName>
        <fullName evidence="7">Penicillin-binding protein 1A</fullName>
        <ecNumber evidence="24">2.4.99.28</ecNumber>
        <ecNumber evidence="6">3.4.16.4</ecNumber>
    </recommendedName>
</protein>
<dbReference type="AlphaFoldDB" id="A0A6N2SFB2"/>
<dbReference type="SUPFAM" id="SSF53955">
    <property type="entry name" value="Lysozyme-like"/>
    <property type="match status" value="1"/>
</dbReference>
<dbReference type="Gene3D" id="3.40.710.10">
    <property type="entry name" value="DD-peptidase/beta-lactamase superfamily"/>
    <property type="match status" value="1"/>
</dbReference>
<dbReference type="GO" id="GO:0009252">
    <property type="term" value="P:peptidoglycan biosynthetic process"/>
    <property type="evidence" value="ECO:0007669"/>
    <property type="project" value="UniProtKB-UniPathway"/>
</dbReference>
<evidence type="ECO:0000256" key="21">
    <source>
        <dbReference type="ARBA" id="ARBA00023268"/>
    </source>
</evidence>
<evidence type="ECO:0000256" key="9">
    <source>
        <dbReference type="ARBA" id="ARBA00022645"/>
    </source>
</evidence>
<evidence type="ECO:0000256" key="15">
    <source>
        <dbReference type="ARBA" id="ARBA00022960"/>
    </source>
</evidence>
<dbReference type="InterPro" id="IPR050396">
    <property type="entry name" value="Glycosyltr_51/Transpeptidase"/>
</dbReference>
<dbReference type="InterPro" id="IPR001460">
    <property type="entry name" value="PCN-bd_Tpept"/>
</dbReference>
<organism evidence="30">
    <name type="scientific">[Clostridium] nexile</name>
    <dbReference type="NCBI Taxonomy" id="29361"/>
    <lineage>
        <taxon>Bacteria</taxon>
        <taxon>Bacillati</taxon>
        <taxon>Bacillota</taxon>
        <taxon>Clostridia</taxon>
        <taxon>Lachnospirales</taxon>
        <taxon>Lachnospiraceae</taxon>
        <taxon>Tyzzerella</taxon>
    </lineage>
</organism>
<keyword evidence="9" id="KW-0121">Carboxypeptidase</keyword>
<dbReference type="Pfam" id="PF00912">
    <property type="entry name" value="Transgly"/>
    <property type="match status" value="1"/>
</dbReference>
<evidence type="ECO:0000259" key="29">
    <source>
        <dbReference type="Pfam" id="PF00912"/>
    </source>
</evidence>
<dbReference type="GO" id="GO:0005886">
    <property type="term" value="C:plasma membrane"/>
    <property type="evidence" value="ECO:0007669"/>
    <property type="project" value="UniProtKB-SubCell"/>
</dbReference>
<comment type="similarity">
    <text evidence="5">In the N-terminal section; belongs to the glycosyltransferase 51 family.</text>
</comment>
<dbReference type="GO" id="GO:0046677">
    <property type="term" value="P:response to antibiotic"/>
    <property type="evidence" value="ECO:0007669"/>
    <property type="project" value="UniProtKB-KW"/>
</dbReference>
<evidence type="ECO:0000256" key="24">
    <source>
        <dbReference type="ARBA" id="ARBA00044770"/>
    </source>
</evidence>
<evidence type="ECO:0000256" key="18">
    <source>
        <dbReference type="ARBA" id="ARBA00022989"/>
    </source>
</evidence>
<dbReference type="GO" id="GO:0030288">
    <property type="term" value="C:outer membrane-bounded periplasmic space"/>
    <property type="evidence" value="ECO:0007669"/>
    <property type="project" value="TreeGrafter"/>
</dbReference>
<feature type="domain" description="Penicillin-binding protein transpeptidase" evidence="28">
    <location>
        <begin position="444"/>
        <end position="693"/>
    </location>
</feature>
<keyword evidence="16" id="KW-0735">Signal-anchor</keyword>
<evidence type="ECO:0000256" key="20">
    <source>
        <dbReference type="ARBA" id="ARBA00023251"/>
    </source>
</evidence>
<dbReference type="PANTHER" id="PTHR32282:SF11">
    <property type="entry name" value="PENICILLIN-BINDING PROTEIN 1B"/>
    <property type="match status" value="1"/>
</dbReference>
<evidence type="ECO:0000256" key="22">
    <source>
        <dbReference type="ARBA" id="ARBA00023316"/>
    </source>
</evidence>
<evidence type="ECO:0000256" key="13">
    <source>
        <dbReference type="ARBA" id="ARBA00022692"/>
    </source>
</evidence>
<dbReference type="Gene3D" id="1.10.3810.10">
    <property type="entry name" value="Biosynthetic peptidoglycan transglycosylase-like"/>
    <property type="match status" value="1"/>
</dbReference>
<keyword evidence="17" id="KW-0573">Peptidoglycan synthesis</keyword>
<evidence type="ECO:0000256" key="14">
    <source>
        <dbReference type="ARBA" id="ARBA00022801"/>
    </source>
</evidence>
<keyword evidence="10" id="KW-0645">Protease</keyword>
<keyword evidence="12" id="KW-0808">Transferase</keyword>
<evidence type="ECO:0000256" key="25">
    <source>
        <dbReference type="ARBA" id="ARBA00049902"/>
    </source>
</evidence>
<evidence type="ECO:0000256" key="27">
    <source>
        <dbReference type="SAM" id="MobiDB-lite"/>
    </source>
</evidence>
<keyword evidence="11" id="KW-0328">Glycosyltransferase</keyword>
<feature type="compositionally biased region" description="Basic residues" evidence="27">
    <location>
        <begin position="1"/>
        <end position="13"/>
    </location>
</feature>
<reference evidence="30" key="1">
    <citation type="submission" date="2019-11" db="EMBL/GenBank/DDBJ databases">
        <authorList>
            <person name="Feng L."/>
        </authorList>
    </citation>
    <scope>NUCLEOTIDE SEQUENCE</scope>
    <source>
        <strain evidence="30">CnexileLFYP112</strain>
    </source>
</reference>
<keyword evidence="8" id="KW-1003">Cell membrane</keyword>
<feature type="compositionally biased region" description="Low complexity" evidence="27">
    <location>
        <begin position="797"/>
        <end position="834"/>
    </location>
</feature>
<dbReference type="GO" id="GO:0071555">
    <property type="term" value="P:cell wall organization"/>
    <property type="evidence" value="ECO:0007669"/>
    <property type="project" value="UniProtKB-KW"/>
</dbReference>
<keyword evidence="20" id="KW-0046">Antibiotic resistance</keyword>
<evidence type="ECO:0000256" key="5">
    <source>
        <dbReference type="ARBA" id="ARBA00007739"/>
    </source>
</evidence>
<comment type="subcellular location">
    <subcellularLocation>
        <location evidence="2">Cell membrane</location>
        <topology evidence="2">Single-pass type II membrane protein</topology>
    </subcellularLocation>
</comment>
<dbReference type="GO" id="GO:0009002">
    <property type="term" value="F:serine-type D-Ala-D-Ala carboxypeptidase activity"/>
    <property type="evidence" value="ECO:0007669"/>
    <property type="project" value="UniProtKB-EC"/>
</dbReference>
<keyword evidence="21" id="KW-0511">Multifunctional enzyme</keyword>
<comment type="catalytic activity">
    <reaction evidence="25">
        <text>[GlcNAc-(1-&gt;4)-Mur2Ac(oyl-L-Ala-gamma-D-Glu-L-Lys-D-Ala-D-Ala)](n)-di-trans,octa-cis-undecaprenyl diphosphate + beta-D-GlcNAc-(1-&gt;4)-Mur2Ac(oyl-L-Ala-gamma-D-Glu-L-Lys-D-Ala-D-Ala)-di-trans,octa-cis-undecaprenyl diphosphate = [GlcNAc-(1-&gt;4)-Mur2Ac(oyl-L-Ala-gamma-D-Glu-L-Lys-D-Ala-D-Ala)](n+1)-di-trans,octa-cis-undecaprenyl diphosphate + di-trans,octa-cis-undecaprenyl diphosphate + H(+)</text>
        <dbReference type="Rhea" id="RHEA:23708"/>
        <dbReference type="Rhea" id="RHEA-COMP:9602"/>
        <dbReference type="Rhea" id="RHEA-COMP:9603"/>
        <dbReference type="ChEBI" id="CHEBI:15378"/>
        <dbReference type="ChEBI" id="CHEBI:58405"/>
        <dbReference type="ChEBI" id="CHEBI:60033"/>
        <dbReference type="ChEBI" id="CHEBI:78435"/>
        <dbReference type="EC" id="2.4.99.28"/>
    </reaction>
</comment>
<dbReference type="InterPro" id="IPR023346">
    <property type="entry name" value="Lysozyme-like_dom_sf"/>
</dbReference>
<evidence type="ECO:0000313" key="30">
    <source>
        <dbReference type="EMBL" id="VYS92117.1"/>
    </source>
</evidence>
<evidence type="ECO:0000256" key="17">
    <source>
        <dbReference type="ARBA" id="ARBA00022984"/>
    </source>
</evidence>
<feature type="region of interest" description="Disordered" evidence="27">
    <location>
        <begin position="1"/>
        <end position="20"/>
    </location>
</feature>
<dbReference type="GO" id="GO:0008658">
    <property type="term" value="F:penicillin binding"/>
    <property type="evidence" value="ECO:0007669"/>
    <property type="project" value="InterPro"/>
</dbReference>
<evidence type="ECO:0000256" key="8">
    <source>
        <dbReference type="ARBA" id="ARBA00022475"/>
    </source>
</evidence>
<dbReference type="FunFam" id="1.10.3810.10:FF:000001">
    <property type="entry name" value="Penicillin-binding protein 1A"/>
    <property type="match status" value="1"/>
</dbReference>
<comment type="pathway">
    <text evidence="26">Glycan biosynthesis.</text>
</comment>
<keyword evidence="14" id="KW-0378">Hydrolase</keyword>
<dbReference type="EC" id="2.4.99.28" evidence="24"/>
<dbReference type="InterPro" id="IPR036950">
    <property type="entry name" value="PBP_transglycosylase"/>
</dbReference>
<dbReference type="GO" id="GO:0006508">
    <property type="term" value="P:proteolysis"/>
    <property type="evidence" value="ECO:0007669"/>
    <property type="project" value="UniProtKB-KW"/>
</dbReference>
<accession>A0A6N2SFB2</accession>
<comment type="similarity">
    <text evidence="4">In the C-terminal section; belongs to the transpeptidase family.</text>
</comment>
<dbReference type="GO" id="GO:0008360">
    <property type="term" value="P:regulation of cell shape"/>
    <property type="evidence" value="ECO:0007669"/>
    <property type="project" value="UniProtKB-KW"/>
</dbReference>
<name>A0A6N2SFB2_9FIRM</name>
<evidence type="ECO:0000256" key="16">
    <source>
        <dbReference type="ARBA" id="ARBA00022968"/>
    </source>
</evidence>
<comment type="function">
    <text evidence="1">Cell wall formation. Synthesis of cross-linked peptidoglycan from the lipid intermediates. The enzyme has a penicillin-insensitive transglycosylase N-terminal domain (formation of linear glycan strands) and a penicillin-sensitive transpeptidase C-terminal domain (cross-linking of the peptide subunits).</text>
</comment>
<proteinExistence type="inferred from homology"/>
<comment type="catalytic activity">
    <reaction evidence="23">
        <text>Preferential cleavage: (Ac)2-L-Lys-D-Ala-|-D-Ala. Also transpeptidation of peptidyl-alanyl moieties that are N-acyl substituents of D-alanine.</text>
        <dbReference type="EC" id="3.4.16.4"/>
    </reaction>
</comment>
<evidence type="ECO:0000256" key="12">
    <source>
        <dbReference type="ARBA" id="ARBA00022679"/>
    </source>
</evidence>
<comment type="pathway">
    <text evidence="3">Cell wall biogenesis; peptidoglycan biosynthesis.</text>
</comment>
<evidence type="ECO:0000256" key="19">
    <source>
        <dbReference type="ARBA" id="ARBA00023136"/>
    </source>
</evidence>
<gene>
    <name evidence="30" type="primary">mrcA</name>
    <name evidence="30" type="ORF">CNLFYP112_01301</name>
</gene>
<evidence type="ECO:0000256" key="10">
    <source>
        <dbReference type="ARBA" id="ARBA00022670"/>
    </source>
</evidence>
<evidence type="ECO:0000256" key="1">
    <source>
        <dbReference type="ARBA" id="ARBA00002624"/>
    </source>
</evidence>
<evidence type="ECO:0000256" key="6">
    <source>
        <dbReference type="ARBA" id="ARBA00012448"/>
    </source>
</evidence>
<dbReference type="EMBL" id="CACRTG010000004">
    <property type="protein sequence ID" value="VYS92117.1"/>
    <property type="molecule type" value="Genomic_DNA"/>
</dbReference>
<evidence type="ECO:0000256" key="4">
    <source>
        <dbReference type="ARBA" id="ARBA00007090"/>
    </source>
</evidence>
<feature type="domain" description="Glycosyl transferase family 51" evidence="29">
    <location>
        <begin position="86"/>
        <end position="267"/>
    </location>
</feature>
<evidence type="ECO:0000259" key="28">
    <source>
        <dbReference type="Pfam" id="PF00905"/>
    </source>
</evidence>
<evidence type="ECO:0000256" key="11">
    <source>
        <dbReference type="ARBA" id="ARBA00022676"/>
    </source>
</evidence>
<evidence type="ECO:0000256" key="3">
    <source>
        <dbReference type="ARBA" id="ARBA00004752"/>
    </source>
</evidence>
<keyword evidence="19" id="KW-0472">Membrane</keyword>
<dbReference type="PANTHER" id="PTHR32282">
    <property type="entry name" value="BINDING PROTEIN TRANSPEPTIDASE, PUTATIVE-RELATED"/>
    <property type="match status" value="1"/>
</dbReference>
<evidence type="ECO:0000256" key="2">
    <source>
        <dbReference type="ARBA" id="ARBA00004401"/>
    </source>
</evidence>
<keyword evidence="22" id="KW-0961">Cell wall biogenesis/degradation</keyword>
<dbReference type="GO" id="GO:0008955">
    <property type="term" value="F:peptidoglycan glycosyltransferase activity"/>
    <property type="evidence" value="ECO:0007669"/>
    <property type="project" value="UniProtKB-EC"/>
</dbReference>
<evidence type="ECO:0000256" key="23">
    <source>
        <dbReference type="ARBA" id="ARBA00034000"/>
    </source>
</evidence>
<evidence type="ECO:0000256" key="26">
    <source>
        <dbReference type="ARBA" id="ARBA00060592"/>
    </source>
</evidence>
<feature type="region of interest" description="Disordered" evidence="27">
    <location>
        <begin position="771"/>
        <end position="841"/>
    </location>
</feature>